<proteinExistence type="predicted"/>
<evidence type="ECO:0000313" key="3">
    <source>
        <dbReference type="Proteomes" id="UP000008693"/>
    </source>
</evidence>
<name>D2Q6B2_BIFDB</name>
<accession>D2Q6B2</accession>
<feature type="chain" id="PRO_5039591645" evidence="1">
    <location>
        <begin position="29"/>
        <end position="203"/>
    </location>
</feature>
<protein>
    <submittedName>
        <fullName evidence="2">Uncharacterized protein</fullName>
    </submittedName>
</protein>
<dbReference type="AlphaFoldDB" id="D2Q6B2"/>
<sequence>MDLSRACMAIFSAAFFTPLVFSPIAAWASAAPIDTVPPTMSGMNRFLRQGGKNKLVFDAVSAKRAGYSDRDLKIVSSQIRLMNMLLSEGQAILHPDGSLSLRYYASEGSSRTLARGINRMVIQWYGVFEYWLDSDKARDLISEMKMGRLLPDIIPGWLGPTIDIDSTSLLRGARAAVKPDRGVIVYARAMRAGELNSIWFTSQ</sequence>
<dbReference type="eggNOG" id="ENOG5031TMG">
    <property type="taxonomic scope" value="Bacteria"/>
</dbReference>
<evidence type="ECO:0000313" key="2">
    <source>
        <dbReference type="EMBL" id="ADB10477.1"/>
    </source>
</evidence>
<feature type="signal peptide" evidence="1">
    <location>
        <begin position="1"/>
        <end position="28"/>
    </location>
</feature>
<gene>
    <name evidence="2" type="ordered locus">BDP_1896</name>
</gene>
<keyword evidence="1" id="KW-0732">Signal</keyword>
<dbReference type="HOGENOM" id="CLU_116611_0_0_11"/>
<organism evidence="2 3">
    <name type="scientific">Bifidobacterium dentium (strain ATCC 27534 / DSM 20436 / JCM 1195 / Bd1)</name>
    <dbReference type="NCBI Taxonomy" id="401473"/>
    <lineage>
        <taxon>Bacteria</taxon>
        <taxon>Bacillati</taxon>
        <taxon>Actinomycetota</taxon>
        <taxon>Actinomycetes</taxon>
        <taxon>Bifidobacteriales</taxon>
        <taxon>Bifidobacteriaceae</taxon>
        <taxon>Bifidobacterium</taxon>
    </lineage>
</organism>
<keyword evidence="3" id="KW-1185">Reference proteome</keyword>
<dbReference type="EMBL" id="CP001750">
    <property type="protein sequence ID" value="ADB10477.1"/>
    <property type="molecule type" value="Genomic_DNA"/>
</dbReference>
<evidence type="ECO:0000256" key="1">
    <source>
        <dbReference type="SAM" id="SignalP"/>
    </source>
</evidence>
<dbReference type="Proteomes" id="UP000008693">
    <property type="component" value="Chromosome"/>
</dbReference>
<dbReference type="KEGG" id="bde:BDP_1896"/>
<reference evidence="2 3" key="1">
    <citation type="journal article" date="2009" name="PLoS Genet.">
        <title>The Bifidobacterium dentium Bd1 genome sequence reflects its genetic adaptation to the human oral cavity.</title>
        <authorList>
            <person name="Ventura M."/>
            <person name="Turroni F."/>
            <person name="Zomer A."/>
            <person name="Foroni E."/>
            <person name="Giubellini V."/>
            <person name="Bottacini F."/>
            <person name="Canchaya C."/>
            <person name="Claesson M.J."/>
            <person name="He F."/>
            <person name="Mantzourani M."/>
            <person name="Mulas L."/>
            <person name="Ferrarini A."/>
            <person name="Gao B."/>
            <person name="Delledonne M."/>
            <person name="Henrissat B."/>
            <person name="Coutinho P."/>
            <person name="Oggioni M."/>
            <person name="Gupta R.S."/>
            <person name="Zhang Z."/>
            <person name="Beighton D."/>
            <person name="Fitzgerald G.F."/>
            <person name="O'Toole P.W."/>
            <person name="van Sinderen D."/>
        </authorList>
    </citation>
    <scope>NUCLEOTIDE SEQUENCE [LARGE SCALE GENOMIC DNA]</scope>
    <source>
        <strain evidence="3">ATCC 27534 / DSM 20436 / JCM 1195 / Bd1</strain>
    </source>
</reference>